<proteinExistence type="predicted"/>
<keyword evidence="2" id="KW-1185">Reference proteome</keyword>
<accession>A0AA86VKT5</accession>
<evidence type="ECO:0000313" key="1">
    <source>
        <dbReference type="EMBL" id="CAJ1954944.1"/>
    </source>
</evidence>
<dbReference type="AlphaFoldDB" id="A0AA86VKT5"/>
<protein>
    <submittedName>
        <fullName evidence="1">Uncharacterized protein</fullName>
    </submittedName>
</protein>
<gene>
    <name evidence="1" type="ORF">AYBTSS11_LOCUS15864</name>
</gene>
<reference evidence="1" key="1">
    <citation type="submission" date="2023-10" db="EMBL/GenBank/DDBJ databases">
        <authorList>
            <person name="Domelevo Entfellner J.-B."/>
        </authorList>
    </citation>
    <scope>NUCLEOTIDE SEQUENCE</scope>
</reference>
<dbReference type="Gramene" id="rna-AYBTSS11_LOCUS15864">
    <property type="protein sequence ID" value="CAJ1954944.1"/>
    <property type="gene ID" value="gene-AYBTSS11_LOCUS15864"/>
</dbReference>
<sequence length="95" mass="10728">MLEASRESKTDTPEWKNDAIPPNFVALDACTIEKQDQSGPHHVVMLKLENIVEKLGVCPRDILYTSGMGQKFLFSLGGIRLIYYLVTVRSTARFK</sequence>
<organism evidence="1 2">
    <name type="scientific">Sphenostylis stenocarpa</name>
    <dbReference type="NCBI Taxonomy" id="92480"/>
    <lineage>
        <taxon>Eukaryota</taxon>
        <taxon>Viridiplantae</taxon>
        <taxon>Streptophyta</taxon>
        <taxon>Embryophyta</taxon>
        <taxon>Tracheophyta</taxon>
        <taxon>Spermatophyta</taxon>
        <taxon>Magnoliopsida</taxon>
        <taxon>eudicotyledons</taxon>
        <taxon>Gunneridae</taxon>
        <taxon>Pentapetalae</taxon>
        <taxon>rosids</taxon>
        <taxon>fabids</taxon>
        <taxon>Fabales</taxon>
        <taxon>Fabaceae</taxon>
        <taxon>Papilionoideae</taxon>
        <taxon>50 kb inversion clade</taxon>
        <taxon>NPAAA clade</taxon>
        <taxon>indigoferoid/millettioid clade</taxon>
        <taxon>Phaseoleae</taxon>
        <taxon>Sphenostylis</taxon>
    </lineage>
</organism>
<name>A0AA86VKT5_9FABA</name>
<evidence type="ECO:0000313" key="2">
    <source>
        <dbReference type="Proteomes" id="UP001189624"/>
    </source>
</evidence>
<dbReference type="Proteomes" id="UP001189624">
    <property type="component" value="Chromosome 5"/>
</dbReference>
<dbReference type="EMBL" id="OY731402">
    <property type="protein sequence ID" value="CAJ1954944.1"/>
    <property type="molecule type" value="Genomic_DNA"/>
</dbReference>